<keyword evidence="4" id="KW-0862">Zinc</keyword>
<name>A0ABR2KMT0_9EUKA</name>
<dbReference type="Proteomes" id="UP001470230">
    <property type="component" value="Unassembled WGS sequence"/>
</dbReference>
<comment type="caution">
    <text evidence="7">The sequence shown here is derived from an EMBL/GenBank/DDBJ whole genome shotgun (WGS) entry which is preliminary data.</text>
</comment>
<dbReference type="PROSITE" id="PS50089">
    <property type="entry name" value="ZF_RING_2"/>
    <property type="match status" value="2"/>
</dbReference>
<dbReference type="InterPro" id="IPR039448">
    <property type="entry name" value="Beta_helix"/>
</dbReference>
<organism evidence="7 8">
    <name type="scientific">Tritrichomonas musculus</name>
    <dbReference type="NCBI Taxonomy" id="1915356"/>
    <lineage>
        <taxon>Eukaryota</taxon>
        <taxon>Metamonada</taxon>
        <taxon>Parabasalia</taxon>
        <taxon>Tritrichomonadida</taxon>
        <taxon>Tritrichomonadidae</taxon>
        <taxon>Tritrichomonas</taxon>
    </lineage>
</organism>
<evidence type="ECO:0000256" key="1">
    <source>
        <dbReference type="ARBA" id="ARBA00022723"/>
    </source>
</evidence>
<evidence type="ECO:0000256" key="2">
    <source>
        <dbReference type="ARBA" id="ARBA00022737"/>
    </source>
</evidence>
<keyword evidence="1" id="KW-0479">Metal-binding</keyword>
<dbReference type="SMART" id="SM00184">
    <property type="entry name" value="RING"/>
    <property type="match status" value="2"/>
</dbReference>
<dbReference type="EMBL" id="JAPFFF010000004">
    <property type="protein sequence ID" value="KAK8892128.1"/>
    <property type="molecule type" value="Genomic_DNA"/>
</dbReference>
<dbReference type="InterPro" id="IPR051550">
    <property type="entry name" value="SCF-Subunits/Alg-Epimerases"/>
</dbReference>
<dbReference type="PANTHER" id="PTHR22990:SF15">
    <property type="entry name" value="F-BOX ONLY PROTEIN 10"/>
    <property type="match status" value="1"/>
</dbReference>
<dbReference type="InterPro" id="IPR012334">
    <property type="entry name" value="Pectin_lyas_fold"/>
</dbReference>
<dbReference type="InterPro" id="IPR011050">
    <property type="entry name" value="Pectin_lyase_fold/virulence"/>
</dbReference>
<reference evidence="7 8" key="1">
    <citation type="submission" date="2024-04" db="EMBL/GenBank/DDBJ databases">
        <title>Tritrichomonas musculus Genome.</title>
        <authorList>
            <person name="Alves-Ferreira E."/>
            <person name="Grigg M."/>
            <person name="Lorenzi H."/>
            <person name="Galac M."/>
        </authorList>
    </citation>
    <scope>NUCLEOTIDE SEQUENCE [LARGE SCALE GENOMIC DNA]</scope>
    <source>
        <strain evidence="7 8">EAF2021</strain>
    </source>
</reference>
<dbReference type="SUPFAM" id="SSF57850">
    <property type="entry name" value="RING/U-box"/>
    <property type="match status" value="1"/>
</dbReference>
<proteinExistence type="predicted"/>
<dbReference type="SUPFAM" id="SSF51126">
    <property type="entry name" value="Pectin lyase-like"/>
    <property type="match status" value="2"/>
</dbReference>
<feature type="domain" description="RING-type" evidence="6">
    <location>
        <begin position="501"/>
        <end position="539"/>
    </location>
</feature>
<dbReference type="Pfam" id="PF13229">
    <property type="entry name" value="Beta_helix"/>
    <property type="match status" value="2"/>
</dbReference>
<gene>
    <name evidence="7" type="ORF">M9Y10_029351</name>
</gene>
<dbReference type="PANTHER" id="PTHR22990">
    <property type="entry name" value="F-BOX ONLY PROTEIN"/>
    <property type="match status" value="1"/>
</dbReference>
<dbReference type="Gene3D" id="3.30.40.10">
    <property type="entry name" value="Zinc/RING finger domain, C3HC4 (zinc finger)"/>
    <property type="match status" value="2"/>
</dbReference>
<evidence type="ECO:0000256" key="4">
    <source>
        <dbReference type="ARBA" id="ARBA00022833"/>
    </source>
</evidence>
<accession>A0ABR2KMT0</accession>
<dbReference type="InterPro" id="IPR013083">
    <property type="entry name" value="Znf_RING/FYVE/PHD"/>
</dbReference>
<keyword evidence="3 5" id="KW-0863">Zinc-finger</keyword>
<evidence type="ECO:0000256" key="3">
    <source>
        <dbReference type="ARBA" id="ARBA00022771"/>
    </source>
</evidence>
<dbReference type="InterPro" id="IPR017907">
    <property type="entry name" value="Znf_RING_CS"/>
</dbReference>
<dbReference type="PROSITE" id="PS00518">
    <property type="entry name" value="ZF_RING_1"/>
    <property type="match status" value="1"/>
</dbReference>
<evidence type="ECO:0000313" key="7">
    <source>
        <dbReference type="EMBL" id="KAK8892128.1"/>
    </source>
</evidence>
<sequence length="612" mass="67333">MTVFSLDQLPSIISQCTEYKDQLITFTDHPDIDLSAEELKITSDLSITFPPHEFACKRIFISNCKVVFRNLVMSGSIRVENGALQLFDSTIQNPDESIDYILSVQSNSTVEATGCTFSGTAHFGVSGDEHSNLSFDHCTFKKIALYGIALTCFSILKCSDSTFQDLEADAIFVADHCGASIIRCEFTGSQKRALTVKNADYLNFDHSIVKNCTLSAFYVSNCDQFLMNLCTITDCSHTAIYLEHVTGVVKKTIISNCNGNGVNASHSSKVLILKCNFSKTSFPSIAICESSFGSIQKCEMVDSEMSGLIVRSNSNACIEKTTIQNAKLFGISVSDSKEVIVKNSFILKCKQSAIAVYNNSRIKVESTNLVGPCTYGINCFTGGFVTALDTTILGMSESAIWLHHSGSGIFEKIILSPRPIADGSDIVQLINEFNLEPQNDNENGEQSSKQKIDQTKLIKNESKRLFLLKSSFVVGLGYYEAQANIDSEEAPSGVNYVKPKCILCGSDASNCIYTRCGHSVYCRECYDQLEKKPEVCDLCLMPVGGVVSLINCSYEGDDGVCSICFTNQVDTVVLPCGHTMCYECAIHWFQSSIECPFCREKNSRPQLFVSYE</sequence>
<evidence type="ECO:0000313" key="8">
    <source>
        <dbReference type="Proteomes" id="UP001470230"/>
    </source>
</evidence>
<dbReference type="Gene3D" id="2.160.20.10">
    <property type="entry name" value="Single-stranded right-handed beta-helix, Pectin lyase-like"/>
    <property type="match status" value="2"/>
</dbReference>
<keyword evidence="2" id="KW-0677">Repeat</keyword>
<keyword evidence="8" id="KW-1185">Reference proteome</keyword>
<feature type="domain" description="RING-type" evidence="6">
    <location>
        <begin position="561"/>
        <end position="599"/>
    </location>
</feature>
<evidence type="ECO:0000259" key="6">
    <source>
        <dbReference type="PROSITE" id="PS50089"/>
    </source>
</evidence>
<dbReference type="Pfam" id="PF13920">
    <property type="entry name" value="zf-C3HC4_3"/>
    <property type="match status" value="2"/>
</dbReference>
<protein>
    <recommendedName>
        <fullName evidence="6">RING-type domain-containing protein</fullName>
    </recommendedName>
</protein>
<dbReference type="InterPro" id="IPR001841">
    <property type="entry name" value="Znf_RING"/>
</dbReference>
<evidence type="ECO:0000256" key="5">
    <source>
        <dbReference type="PROSITE-ProRule" id="PRU00175"/>
    </source>
</evidence>